<dbReference type="RefSeq" id="WP_310301046.1">
    <property type="nucleotide sequence ID" value="NZ_BAAAPS010000008.1"/>
</dbReference>
<feature type="region of interest" description="Disordered" evidence="1">
    <location>
        <begin position="263"/>
        <end position="313"/>
    </location>
</feature>
<dbReference type="InterPro" id="IPR021136">
    <property type="entry name" value="Flagellar_hook_control-like_C"/>
</dbReference>
<keyword evidence="3" id="KW-0966">Cell projection</keyword>
<dbReference type="Proteomes" id="UP001183648">
    <property type="component" value="Unassembled WGS sequence"/>
</dbReference>
<accession>A0ABU2BWS0</accession>
<feature type="compositionally biased region" description="Low complexity" evidence="1">
    <location>
        <begin position="215"/>
        <end position="225"/>
    </location>
</feature>
<dbReference type="InterPro" id="IPR038610">
    <property type="entry name" value="FliK-like_C_sf"/>
</dbReference>
<feature type="compositionally biased region" description="Basic and acidic residues" evidence="1">
    <location>
        <begin position="232"/>
        <end position="245"/>
    </location>
</feature>
<evidence type="ECO:0000313" key="4">
    <source>
        <dbReference type="Proteomes" id="UP001183648"/>
    </source>
</evidence>
<evidence type="ECO:0000256" key="1">
    <source>
        <dbReference type="SAM" id="MobiDB-lite"/>
    </source>
</evidence>
<keyword evidence="4" id="KW-1185">Reference proteome</keyword>
<comment type="caution">
    <text evidence="3">The sequence shown here is derived from an EMBL/GenBank/DDBJ whole genome shotgun (WGS) entry which is preliminary data.</text>
</comment>
<dbReference type="Gene3D" id="3.30.750.140">
    <property type="match status" value="1"/>
</dbReference>
<dbReference type="Pfam" id="PF02120">
    <property type="entry name" value="Flg_hook"/>
    <property type="match status" value="1"/>
</dbReference>
<feature type="compositionally biased region" description="Basic and acidic residues" evidence="1">
    <location>
        <begin position="29"/>
        <end position="38"/>
    </location>
</feature>
<feature type="region of interest" description="Disordered" evidence="1">
    <location>
        <begin position="22"/>
        <end position="108"/>
    </location>
</feature>
<feature type="region of interest" description="Disordered" evidence="1">
    <location>
        <begin position="400"/>
        <end position="465"/>
    </location>
</feature>
<dbReference type="EMBL" id="JAVDYG010000001">
    <property type="protein sequence ID" value="MDR7362074.1"/>
    <property type="molecule type" value="Genomic_DNA"/>
</dbReference>
<proteinExistence type="predicted"/>
<keyword evidence="3" id="KW-0282">Flagellum</keyword>
<sequence>MPLPLLPQAAAPRAAALAARDLLRTTPSDPDRGDRADDFAAALDRATGRPDKPVDRPDDPAADRAADRADKASDAAGPSQAPGPSEAAEKKADAREDDATTADDAPAAAAVPVPVAVAAAGSPVPATQQAPATTTTTATTPPATDDVATPVATATGPVTAQAPAADGETPQATAPTGAQATPVTDTPVDPEAVTATVPSEAGAEAQATGDGEQSAAPAADTPATTRHGASPHADHGRHLGQETRPDAGQPLVVGRELGAADGRHLGREAGPRTASPEAPAPAAPAVTGLAATPSTQATQPTSPTGTATTAATTPVDVPDQLFASLGRLVRRGDGMHRLTIKLQPEALGEVRVVLTVRDGDVSVRLSGSDAAQRALLQGASDLQRLLETVGARNAQVVVGDPTAGQGGQPGLFGQSGQAGQPGTGWAQQGGRGTQVPSYARPEHAAPDPTPTAPARTGRSVLDVTV</sequence>
<name>A0ABU2BWS0_9ACTN</name>
<feature type="compositionally biased region" description="Basic and acidic residues" evidence="1">
    <location>
        <begin position="87"/>
        <end position="98"/>
    </location>
</feature>
<protein>
    <submittedName>
        <fullName evidence="3">Flagellar hook-length control protein FliK</fullName>
    </submittedName>
</protein>
<keyword evidence="3" id="KW-0969">Cilium</keyword>
<feature type="domain" description="Flagellar hook-length control protein-like C-terminal" evidence="2">
    <location>
        <begin position="331"/>
        <end position="405"/>
    </location>
</feature>
<reference evidence="3 4" key="1">
    <citation type="submission" date="2023-07" db="EMBL/GenBank/DDBJ databases">
        <title>Sequencing the genomes of 1000 actinobacteria strains.</title>
        <authorList>
            <person name="Klenk H.-P."/>
        </authorList>
    </citation>
    <scope>NUCLEOTIDE SEQUENCE [LARGE SCALE GENOMIC DNA]</scope>
    <source>
        <strain evidence="3 4">DSM 19426</strain>
    </source>
</reference>
<feature type="compositionally biased region" description="Low complexity" evidence="1">
    <location>
        <begin position="283"/>
        <end position="313"/>
    </location>
</feature>
<feature type="compositionally biased region" description="Gly residues" evidence="1">
    <location>
        <begin position="419"/>
        <end position="432"/>
    </location>
</feature>
<feature type="compositionally biased region" description="Low complexity" evidence="1">
    <location>
        <begin position="120"/>
        <end position="182"/>
    </location>
</feature>
<evidence type="ECO:0000259" key="2">
    <source>
        <dbReference type="Pfam" id="PF02120"/>
    </source>
</evidence>
<organism evidence="3 4">
    <name type="scientific">Nocardioides marmoribigeumensis</name>
    <dbReference type="NCBI Taxonomy" id="433649"/>
    <lineage>
        <taxon>Bacteria</taxon>
        <taxon>Bacillati</taxon>
        <taxon>Actinomycetota</taxon>
        <taxon>Actinomycetes</taxon>
        <taxon>Propionibacteriales</taxon>
        <taxon>Nocardioidaceae</taxon>
        <taxon>Nocardioides</taxon>
    </lineage>
</organism>
<feature type="compositionally biased region" description="Basic and acidic residues" evidence="1">
    <location>
        <begin position="46"/>
        <end position="73"/>
    </location>
</feature>
<evidence type="ECO:0000313" key="3">
    <source>
        <dbReference type="EMBL" id="MDR7362074.1"/>
    </source>
</evidence>
<dbReference type="CDD" id="cd17470">
    <property type="entry name" value="T3SS_Flik_C"/>
    <property type="match status" value="1"/>
</dbReference>
<feature type="region of interest" description="Disordered" evidence="1">
    <location>
        <begin position="120"/>
        <end position="250"/>
    </location>
</feature>
<gene>
    <name evidence="3" type="ORF">J2S63_001627</name>
</gene>